<keyword evidence="1" id="KW-0732">Signal</keyword>
<comment type="caution">
    <text evidence="3">The sequence shown here is derived from an EMBL/GenBank/DDBJ whole genome shotgun (WGS) entry which is preliminary data.</text>
</comment>
<evidence type="ECO:0000313" key="3">
    <source>
        <dbReference type="EMBL" id="MDO6413001.1"/>
    </source>
</evidence>
<feature type="domain" description="DUF4136" evidence="2">
    <location>
        <begin position="41"/>
        <end position="216"/>
    </location>
</feature>
<dbReference type="InterPro" id="IPR025411">
    <property type="entry name" value="DUF4136"/>
</dbReference>
<proteinExistence type="predicted"/>
<accession>A0ABT8Y3W3</accession>
<feature type="chain" id="PRO_5047296298" evidence="1">
    <location>
        <begin position="24"/>
        <end position="237"/>
    </location>
</feature>
<keyword evidence="4" id="KW-1185">Reference proteome</keyword>
<evidence type="ECO:0000313" key="4">
    <source>
        <dbReference type="Proteomes" id="UP001169764"/>
    </source>
</evidence>
<dbReference type="PROSITE" id="PS51257">
    <property type="entry name" value="PROKAR_LIPOPROTEIN"/>
    <property type="match status" value="1"/>
</dbReference>
<name>A0ABT8Y3W3_9SPHN</name>
<organism evidence="3 4">
    <name type="scientific">Sphingomonas natans</name>
    <dbReference type="NCBI Taxonomy" id="3063330"/>
    <lineage>
        <taxon>Bacteria</taxon>
        <taxon>Pseudomonadati</taxon>
        <taxon>Pseudomonadota</taxon>
        <taxon>Alphaproteobacteria</taxon>
        <taxon>Sphingomonadales</taxon>
        <taxon>Sphingomonadaceae</taxon>
        <taxon>Sphingomonas</taxon>
    </lineage>
</organism>
<reference evidence="3" key="1">
    <citation type="submission" date="2023-07" db="EMBL/GenBank/DDBJ databases">
        <authorList>
            <person name="Kim M."/>
        </authorList>
    </citation>
    <scope>NUCLEOTIDE SEQUENCE</scope>
    <source>
        <strain evidence="3">BIUV-7</strain>
    </source>
</reference>
<feature type="signal peptide" evidence="1">
    <location>
        <begin position="1"/>
        <end position="23"/>
    </location>
</feature>
<sequence length="237" mass="25062">MTIRRSLLALAAPVALLALSGCATPFRADVSRFQMMPAPEGQTFAIQAADPQMQGGLEFSHYAGQVAARLAQQGYRPADAGAKATLIVNLDYGVDNGHEKVVTTPGFGGYGGGWGYGGFGGFGGYGGFGGGFGRGGYGRGFGRYSYGWADPFWYQPFGYPEVNSYTYYVSHLDMKINRAADGKTLFEGRARARSITDSLPTVVPNLIDAMFTGFPGRSGEDVLITVAPPPKAGTAPR</sequence>
<dbReference type="RefSeq" id="WP_303539327.1">
    <property type="nucleotide sequence ID" value="NZ_JAUOTP010000001.1"/>
</dbReference>
<evidence type="ECO:0000256" key="1">
    <source>
        <dbReference type="SAM" id="SignalP"/>
    </source>
</evidence>
<dbReference type="Gene3D" id="3.30.160.670">
    <property type="match status" value="1"/>
</dbReference>
<evidence type="ECO:0000259" key="2">
    <source>
        <dbReference type="Pfam" id="PF13590"/>
    </source>
</evidence>
<dbReference type="Proteomes" id="UP001169764">
    <property type="component" value="Unassembled WGS sequence"/>
</dbReference>
<protein>
    <submittedName>
        <fullName evidence="3">DUF4136 domain-containing protein</fullName>
    </submittedName>
</protein>
<dbReference type="EMBL" id="JAUOTP010000001">
    <property type="protein sequence ID" value="MDO6413001.1"/>
    <property type="molecule type" value="Genomic_DNA"/>
</dbReference>
<dbReference type="Pfam" id="PF13590">
    <property type="entry name" value="DUF4136"/>
    <property type="match status" value="1"/>
</dbReference>
<gene>
    <name evidence="3" type="ORF">Q4F19_01265</name>
</gene>